<dbReference type="PANTHER" id="PTHR24412">
    <property type="entry name" value="KELCH PROTEIN"/>
    <property type="match status" value="1"/>
</dbReference>
<dbReference type="SMART" id="SM00875">
    <property type="entry name" value="BACK"/>
    <property type="match status" value="1"/>
</dbReference>
<dbReference type="InterPro" id="IPR006652">
    <property type="entry name" value="Kelch_1"/>
</dbReference>
<dbReference type="InterPro" id="IPR011333">
    <property type="entry name" value="SKP1/BTB/POZ_sf"/>
</dbReference>
<dbReference type="SMART" id="SM00225">
    <property type="entry name" value="BTB"/>
    <property type="match status" value="1"/>
</dbReference>
<dbReference type="SUPFAM" id="SSF54695">
    <property type="entry name" value="POZ domain"/>
    <property type="match status" value="1"/>
</dbReference>
<dbReference type="AlphaFoldDB" id="A0AAJ7L4Y1"/>
<dbReference type="Pfam" id="PF01344">
    <property type="entry name" value="Kelch_1"/>
    <property type="match status" value="3"/>
</dbReference>
<dbReference type="RefSeq" id="XP_018493913.2">
    <property type="nucleotide sequence ID" value="XM_018638397.2"/>
</dbReference>
<evidence type="ECO:0000313" key="10">
    <source>
        <dbReference type="RefSeq" id="XP_018493913.2"/>
    </source>
</evidence>
<gene>
    <name evidence="10" type="primary">LOC100908722</name>
</gene>
<dbReference type="InterPro" id="IPR000210">
    <property type="entry name" value="BTB/POZ_dom"/>
</dbReference>
<keyword evidence="9" id="KW-1185">Reference proteome</keyword>
<dbReference type="Gene3D" id="2.120.10.80">
    <property type="entry name" value="Kelch-type beta propeller"/>
    <property type="match status" value="1"/>
</dbReference>
<organism evidence="9 10">
    <name type="scientific">Galendromus occidentalis</name>
    <name type="common">western predatory mite</name>
    <dbReference type="NCBI Taxonomy" id="34638"/>
    <lineage>
        <taxon>Eukaryota</taxon>
        <taxon>Metazoa</taxon>
        <taxon>Ecdysozoa</taxon>
        <taxon>Arthropoda</taxon>
        <taxon>Chelicerata</taxon>
        <taxon>Arachnida</taxon>
        <taxon>Acari</taxon>
        <taxon>Parasitiformes</taxon>
        <taxon>Mesostigmata</taxon>
        <taxon>Gamasina</taxon>
        <taxon>Phytoseioidea</taxon>
        <taxon>Phytoseiidae</taxon>
        <taxon>Typhlodrominae</taxon>
        <taxon>Galendromus</taxon>
    </lineage>
</organism>
<protein>
    <recommendedName>
        <fullName evidence="2">Kelch-like protein diablo</fullName>
    </recommendedName>
</protein>
<comment type="function">
    <text evidence="7">Probable substrate-specific adapter of an E3 ubiquitin-protein ligase complex which mediates the ubiquitination and subsequent proteasomal degradation of target proteins. May have a role in synapse differentiation and growth.</text>
</comment>
<evidence type="ECO:0000256" key="5">
    <source>
        <dbReference type="ARBA" id="ARBA00022786"/>
    </source>
</evidence>
<name>A0AAJ7L4Y1_9ACAR</name>
<sequence>MKMMRTYWLQEKMCDIDIQLEDDNQPIRAHRVVLAAASPYFRAMFTSGFEDASKQRIQIKGISKLIMLQVLNFAYSGKVRMVSDDSVCELLIAANMLQVREITEACSRYMESQLDPSNCIGILKFSERHDLKNLQRKAETYIYENFTEVCQGDEFLDLKFCEMLHMLKNENFRKTNDCRIFEACLRWIRRDCVNRKVWMRPILQVLRCYFSSVEYLEELIQTCPLIREKQDCVEYIQKIVQDLNQKKFFYRVPVSSKSKHPCAMYVVGGYHVNSLSNCEVFNASDGTWIQAQPLPVARSGLAIVFLNNRLFALGGRVHQKDSDVPIQDVNCVHILDVESKTWSEGPTLIIPRHRLSAVSLDGCIYVVGGSHHTTSLNSVERFDPKTNLWSLRASMNVARTGHGCTTCNGKIYVIGGSSGTERLDSVEIYDPKIDKWTLITSLPEPRSGLGASCLGGFIFAIGGCEVGGQVSKVERYNTETGEWQNVSSLQEARSGHSVITMANKIYALGGFTGNEFLSSVEVYNFEKNEWCSAPPLLSPRSGHAAAAPH</sequence>
<evidence type="ECO:0000313" key="9">
    <source>
        <dbReference type="Proteomes" id="UP000694867"/>
    </source>
</evidence>
<keyword evidence="5" id="KW-0833">Ubl conjugation pathway</keyword>
<dbReference type="Gene3D" id="3.30.710.10">
    <property type="entry name" value="Potassium Channel Kv1.1, Chain A"/>
    <property type="match status" value="1"/>
</dbReference>
<evidence type="ECO:0000256" key="1">
    <source>
        <dbReference type="ARBA" id="ARBA00004906"/>
    </source>
</evidence>
<dbReference type="PIRSF" id="PIRSF037037">
    <property type="entry name" value="Kelch-like_protein_gigaxonin"/>
    <property type="match status" value="1"/>
</dbReference>
<dbReference type="KEGG" id="goe:100908722"/>
<accession>A0AAJ7L4Y1</accession>
<dbReference type="Proteomes" id="UP000694867">
    <property type="component" value="Unplaced"/>
</dbReference>
<dbReference type="GeneID" id="100908722"/>
<evidence type="ECO:0000256" key="3">
    <source>
        <dbReference type="ARBA" id="ARBA00022441"/>
    </source>
</evidence>
<dbReference type="PRINTS" id="PR00501">
    <property type="entry name" value="KELCHREPEAT"/>
</dbReference>
<dbReference type="Pfam" id="PF24681">
    <property type="entry name" value="Kelch_KLHDC2_KLHL20_DRC7"/>
    <property type="match status" value="1"/>
</dbReference>
<dbReference type="SUPFAM" id="SSF117281">
    <property type="entry name" value="Kelch motif"/>
    <property type="match status" value="2"/>
</dbReference>
<proteinExistence type="predicted"/>
<evidence type="ECO:0000256" key="2">
    <source>
        <dbReference type="ARBA" id="ARBA00013699"/>
    </source>
</evidence>
<dbReference type="InterPro" id="IPR017096">
    <property type="entry name" value="BTB-kelch_protein"/>
</dbReference>
<keyword evidence="6" id="KW-0009">Actin-binding</keyword>
<dbReference type="Pfam" id="PF07707">
    <property type="entry name" value="BACK"/>
    <property type="match status" value="1"/>
</dbReference>
<evidence type="ECO:0000256" key="7">
    <source>
        <dbReference type="ARBA" id="ARBA00043912"/>
    </source>
</evidence>
<dbReference type="InterPro" id="IPR015915">
    <property type="entry name" value="Kelch-typ_b-propeller"/>
</dbReference>
<evidence type="ECO:0000256" key="4">
    <source>
        <dbReference type="ARBA" id="ARBA00022737"/>
    </source>
</evidence>
<reference evidence="10" key="1">
    <citation type="submission" date="2025-08" db="UniProtKB">
        <authorList>
            <consortium name="RefSeq"/>
        </authorList>
    </citation>
    <scope>IDENTIFICATION</scope>
</reference>
<evidence type="ECO:0000256" key="6">
    <source>
        <dbReference type="ARBA" id="ARBA00023203"/>
    </source>
</evidence>
<comment type="pathway">
    <text evidence="1">Protein modification; protein ubiquitination.</text>
</comment>
<dbReference type="PROSITE" id="PS50097">
    <property type="entry name" value="BTB"/>
    <property type="match status" value="1"/>
</dbReference>
<keyword evidence="4" id="KW-0677">Repeat</keyword>
<dbReference type="Gene3D" id="1.25.40.420">
    <property type="match status" value="1"/>
</dbReference>
<keyword evidence="3" id="KW-0880">Kelch repeat</keyword>
<dbReference type="PANTHER" id="PTHR24412:SF441">
    <property type="entry name" value="KELCH-LIKE PROTEIN 28"/>
    <property type="match status" value="1"/>
</dbReference>
<feature type="domain" description="BTB" evidence="8">
    <location>
        <begin position="14"/>
        <end position="83"/>
    </location>
</feature>
<dbReference type="SMART" id="SM00612">
    <property type="entry name" value="Kelch"/>
    <property type="match status" value="6"/>
</dbReference>
<dbReference type="GO" id="GO:0003779">
    <property type="term" value="F:actin binding"/>
    <property type="evidence" value="ECO:0007669"/>
    <property type="project" value="UniProtKB-KW"/>
</dbReference>
<evidence type="ECO:0000259" key="8">
    <source>
        <dbReference type="PROSITE" id="PS50097"/>
    </source>
</evidence>
<dbReference type="FunFam" id="1.25.40.420:FF:000001">
    <property type="entry name" value="Kelch-like family member 12"/>
    <property type="match status" value="1"/>
</dbReference>
<dbReference type="InterPro" id="IPR011705">
    <property type="entry name" value="BACK"/>
</dbReference>
<dbReference type="Pfam" id="PF00651">
    <property type="entry name" value="BTB"/>
    <property type="match status" value="1"/>
</dbReference>